<protein>
    <submittedName>
        <fullName evidence="2">Uncharacterized protein</fullName>
    </submittedName>
</protein>
<proteinExistence type="predicted"/>
<keyword evidence="1" id="KW-0732">Signal</keyword>
<gene>
    <name evidence="2" type="ORF">C7H61_02515</name>
</gene>
<reference evidence="2 3" key="1">
    <citation type="submission" date="2018-03" db="EMBL/GenBank/DDBJ databases">
        <title>Mesoflavibacter sp. HG37 and Mesoflavibacter sp. HG96 sp.nov., two marine bacteria isolated from seawater of Western Pacific Ocean.</title>
        <authorList>
            <person name="Cheng H."/>
            <person name="Wu Y.-H."/>
            <person name="Guo L.-L."/>
            <person name="Xu X.-W."/>
        </authorList>
    </citation>
    <scope>NUCLEOTIDE SEQUENCE [LARGE SCALE GENOMIC DNA]</scope>
    <source>
        <strain evidence="2 3">KCTC 42117</strain>
    </source>
</reference>
<name>A0A2T1NMH5_9FLAO</name>
<dbReference type="EMBL" id="PXOT01000014">
    <property type="protein sequence ID" value="PSG94071.1"/>
    <property type="molecule type" value="Genomic_DNA"/>
</dbReference>
<evidence type="ECO:0000313" key="3">
    <source>
        <dbReference type="Proteomes" id="UP000238430"/>
    </source>
</evidence>
<organism evidence="2 3">
    <name type="scientific">Mesoflavibacter zeaxanthinifaciens subsp. sabulilitoris</name>
    <dbReference type="NCBI Taxonomy" id="1520893"/>
    <lineage>
        <taxon>Bacteria</taxon>
        <taxon>Pseudomonadati</taxon>
        <taxon>Bacteroidota</taxon>
        <taxon>Flavobacteriia</taxon>
        <taxon>Flavobacteriales</taxon>
        <taxon>Flavobacteriaceae</taxon>
        <taxon>Mesoflavibacter</taxon>
    </lineage>
</organism>
<feature type="signal peptide" evidence="1">
    <location>
        <begin position="1"/>
        <end position="22"/>
    </location>
</feature>
<feature type="chain" id="PRO_5015485791" evidence="1">
    <location>
        <begin position="23"/>
        <end position="157"/>
    </location>
</feature>
<sequence>MRRILLLISFFAIVFTVQNVNAQNNRKLKTQPVKYGDNLEAPFTAKELGMLEEVYQDKLEKYVLSRPQKIKDLKHLLRNRLLITKLPHYNSKSKVTLLSTVGLFNNYNKELKRDQSFDINTFNPLKYNLEFFKVGSAIYRIDNTQYYIVIKAQNLKK</sequence>
<dbReference type="OrthoDB" id="677427at2"/>
<dbReference type="AlphaFoldDB" id="A0A2T1NMH5"/>
<comment type="caution">
    <text evidence="2">The sequence shown here is derived from an EMBL/GenBank/DDBJ whole genome shotgun (WGS) entry which is preliminary data.</text>
</comment>
<accession>A0A2T1NMH5</accession>
<keyword evidence="3" id="KW-1185">Reference proteome</keyword>
<dbReference type="Proteomes" id="UP000238430">
    <property type="component" value="Unassembled WGS sequence"/>
</dbReference>
<dbReference type="RefSeq" id="WP_106676810.1">
    <property type="nucleotide sequence ID" value="NZ_JACHWV010000006.1"/>
</dbReference>
<evidence type="ECO:0000256" key="1">
    <source>
        <dbReference type="SAM" id="SignalP"/>
    </source>
</evidence>
<evidence type="ECO:0000313" key="2">
    <source>
        <dbReference type="EMBL" id="PSG94071.1"/>
    </source>
</evidence>